<evidence type="ECO:0000256" key="5">
    <source>
        <dbReference type="ARBA" id="ARBA00023136"/>
    </source>
</evidence>
<keyword evidence="4" id="KW-0297">G-protein coupled receptor</keyword>
<dbReference type="PRINTS" id="PR00237">
    <property type="entry name" value="GPCRRHODOPSN"/>
</dbReference>
<dbReference type="PROSITE" id="PS50262">
    <property type="entry name" value="G_PROTEIN_RECEP_F1_2"/>
    <property type="match status" value="1"/>
</dbReference>
<comment type="caution">
    <text evidence="10">The sequence shown here is derived from an EMBL/GenBank/DDBJ whole genome shotgun (WGS) entry which is preliminary data.</text>
</comment>
<dbReference type="EMBL" id="AZBU02000001">
    <property type="protein sequence ID" value="TMS32183.1"/>
    <property type="molecule type" value="Genomic_DNA"/>
</dbReference>
<feature type="transmembrane region" description="Helical" evidence="8">
    <location>
        <begin position="284"/>
        <end position="304"/>
    </location>
</feature>
<dbReference type="Proteomes" id="UP000298663">
    <property type="component" value="Chromosome X"/>
</dbReference>
<dbReference type="EMBL" id="CM016762">
    <property type="protein sequence ID" value="TMS32183.1"/>
    <property type="molecule type" value="Genomic_DNA"/>
</dbReference>
<dbReference type="SUPFAM" id="SSF81321">
    <property type="entry name" value="Family A G protein-coupled receptor-like"/>
    <property type="match status" value="1"/>
</dbReference>
<organism evidence="10 11">
    <name type="scientific">Steinernema carpocapsae</name>
    <name type="common">Entomopathogenic nematode</name>
    <dbReference type="NCBI Taxonomy" id="34508"/>
    <lineage>
        <taxon>Eukaryota</taxon>
        <taxon>Metazoa</taxon>
        <taxon>Ecdysozoa</taxon>
        <taxon>Nematoda</taxon>
        <taxon>Chromadorea</taxon>
        <taxon>Rhabditida</taxon>
        <taxon>Tylenchina</taxon>
        <taxon>Panagrolaimomorpha</taxon>
        <taxon>Strongyloidoidea</taxon>
        <taxon>Steinernematidae</taxon>
        <taxon>Steinernema</taxon>
    </lineage>
</organism>
<accession>A0A4V6I705</accession>
<proteinExistence type="predicted"/>
<sequence length="421" mass="48669">MANWTYCDDGSLLDQPAVRYTFMFLYLLIFALCLLGNLFTIWVICFHRSMRTSTNFFLAQLAFADLLVSVFCICQNMFHVVGTENANWPLGVVMCKLYVYVLHMVPCTSIGILVCVSLEKYIAVLHPLLALKILRRKLRITMTLFIWAISLFVNMPYFFNTTIKRYSHLQACTRDMTSETRVRDMVTFSFFMYYCLPLAMIAFLYTMIGMVLWKNDMYQSPSIAFKQHSESAEIMTKPFAMSKEDQFTAIINVQHLMENGQQENLLQIAQSARTKKVVESRKKVVRLLIAVVCSFAVFTLPHHARLLYWTWTKNPLCNNSFAALLQPIAYLLLFCSSTINPILYAYLSRRFREAVNDIIKSNCPGLLRIWCNPCERIRRCCLNKKPTSILTHVPHMKASFSEFLELSASGSTRTHIYISRA</sequence>
<keyword evidence="2 8" id="KW-0812">Transmembrane</keyword>
<evidence type="ECO:0000259" key="9">
    <source>
        <dbReference type="PROSITE" id="PS50262"/>
    </source>
</evidence>
<dbReference type="GO" id="GO:0005886">
    <property type="term" value="C:plasma membrane"/>
    <property type="evidence" value="ECO:0007669"/>
    <property type="project" value="TreeGrafter"/>
</dbReference>
<dbReference type="PANTHER" id="PTHR24243">
    <property type="entry name" value="G-PROTEIN COUPLED RECEPTOR"/>
    <property type="match status" value="1"/>
</dbReference>
<feature type="transmembrane region" description="Helical" evidence="8">
    <location>
        <begin position="324"/>
        <end position="347"/>
    </location>
</feature>
<feature type="transmembrane region" description="Helical" evidence="8">
    <location>
        <begin position="138"/>
        <end position="159"/>
    </location>
</feature>
<evidence type="ECO:0000256" key="7">
    <source>
        <dbReference type="ARBA" id="ARBA00023224"/>
    </source>
</evidence>
<evidence type="ECO:0000313" key="11">
    <source>
        <dbReference type="Proteomes" id="UP000298663"/>
    </source>
</evidence>
<evidence type="ECO:0000256" key="6">
    <source>
        <dbReference type="ARBA" id="ARBA00023170"/>
    </source>
</evidence>
<evidence type="ECO:0000256" key="8">
    <source>
        <dbReference type="SAM" id="Phobius"/>
    </source>
</evidence>
<protein>
    <recommendedName>
        <fullName evidence="9">G-protein coupled receptors family 1 profile domain-containing protein</fullName>
    </recommendedName>
</protein>
<dbReference type="AlphaFoldDB" id="A0A4V6I705"/>
<feature type="transmembrane region" description="Helical" evidence="8">
    <location>
        <begin position="98"/>
        <end position="118"/>
    </location>
</feature>
<evidence type="ECO:0000256" key="1">
    <source>
        <dbReference type="ARBA" id="ARBA00004141"/>
    </source>
</evidence>
<keyword evidence="5 8" id="KW-0472">Membrane</keyword>
<evidence type="ECO:0000313" key="10">
    <source>
        <dbReference type="EMBL" id="TMS32183.1"/>
    </source>
</evidence>
<dbReference type="InterPro" id="IPR017452">
    <property type="entry name" value="GPCR_Rhodpsn_7TM"/>
</dbReference>
<keyword evidence="3 8" id="KW-1133">Transmembrane helix</keyword>
<reference evidence="10 11" key="2">
    <citation type="journal article" date="2019" name="G3 (Bethesda)">
        <title>Hybrid Assembly of the Genome of the Entomopathogenic Nematode Steinernema carpocapsae Identifies the X-Chromosome.</title>
        <authorList>
            <person name="Serra L."/>
            <person name="Macchietto M."/>
            <person name="Macias-Munoz A."/>
            <person name="McGill C.J."/>
            <person name="Rodriguez I.M."/>
            <person name="Rodriguez B."/>
            <person name="Murad R."/>
            <person name="Mortazavi A."/>
        </authorList>
    </citation>
    <scope>NUCLEOTIDE SEQUENCE [LARGE SCALE GENOMIC DNA]</scope>
    <source>
        <strain evidence="10 11">ALL</strain>
    </source>
</reference>
<keyword evidence="11" id="KW-1185">Reference proteome</keyword>
<dbReference type="Gene3D" id="1.20.1070.10">
    <property type="entry name" value="Rhodopsin 7-helix transmembrane proteins"/>
    <property type="match status" value="1"/>
</dbReference>
<evidence type="ECO:0000256" key="2">
    <source>
        <dbReference type="ARBA" id="ARBA00022692"/>
    </source>
</evidence>
<feature type="transmembrane region" description="Helical" evidence="8">
    <location>
        <begin position="191"/>
        <end position="213"/>
    </location>
</feature>
<dbReference type="Pfam" id="PF00001">
    <property type="entry name" value="7tm_1"/>
    <property type="match status" value="1"/>
</dbReference>
<dbReference type="PANTHER" id="PTHR24243:SF224">
    <property type="entry name" value="G-PROTEIN COUPLED RECEPTOR 19-RELATED"/>
    <property type="match status" value="1"/>
</dbReference>
<keyword evidence="6" id="KW-0675">Receptor</keyword>
<keyword evidence="7" id="KW-0807">Transducer</keyword>
<dbReference type="GO" id="GO:0004930">
    <property type="term" value="F:G protein-coupled receptor activity"/>
    <property type="evidence" value="ECO:0007669"/>
    <property type="project" value="UniProtKB-KW"/>
</dbReference>
<dbReference type="OrthoDB" id="5964776at2759"/>
<gene>
    <name evidence="10" type="ORF">L596_000059</name>
</gene>
<feature type="domain" description="G-protein coupled receptors family 1 profile" evidence="9">
    <location>
        <begin position="36"/>
        <end position="344"/>
    </location>
</feature>
<evidence type="ECO:0000256" key="4">
    <source>
        <dbReference type="ARBA" id="ARBA00023040"/>
    </source>
</evidence>
<dbReference type="InterPro" id="IPR000276">
    <property type="entry name" value="GPCR_Rhodpsn"/>
</dbReference>
<comment type="subcellular location">
    <subcellularLocation>
        <location evidence="1">Membrane</location>
        <topology evidence="1">Multi-pass membrane protein</topology>
    </subcellularLocation>
</comment>
<feature type="transmembrane region" description="Helical" evidence="8">
    <location>
        <begin position="56"/>
        <end position="78"/>
    </location>
</feature>
<evidence type="ECO:0000256" key="3">
    <source>
        <dbReference type="ARBA" id="ARBA00022989"/>
    </source>
</evidence>
<reference evidence="10 11" key="1">
    <citation type="journal article" date="2015" name="Genome Biol.">
        <title>Comparative genomics of Steinernema reveals deeply conserved gene regulatory networks.</title>
        <authorList>
            <person name="Dillman A.R."/>
            <person name="Macchietto M."/>
            <person name="Porter C.F."/>
            <person name="Rogers A."/>
            <person name="Williams B."/>
            <person name="Antoshechkin I."/>
            <person name="Lee M.M."/>
            <person name="Goodwin Z."/>
            <person name="Lu X."/>
            <person name="Lewis E.E."/>
            <person name="Goodrich-Blair H."/>
            <person name="Stock S.P."/>
            <person name="Adams B.J."/>
            <person name="Sternberg P.W."/>
            <person name="Mortazavi A."/>
        </authorList>
    </citation>
    <scope>NUCLEOTIDE SEQUENCE [LARGE SCALE GENOMIC DNA]</scope>
    <source>
        <strain evidence="10 11">ALL</strain>
    </source>
</reference>
<dbReference type="STRING" id="34508.A0A4V6I705"/>
<feature type="transmembrane region" description="Helical" evidence="8">
    <location>
        <begin position="20"/>
        <end position="44"/>
    </location>
</feature>
<name>A0A4V6I705_STECR</name>